<dbReference type="Proteomes" id="UP001221558">
    <property type="component" value="Chromosome"/>
</dbReference>
<dbReference type="EMBL" id="CP117880">
    <property type="protein sequence ID" value="WDF68881.1"/>
    <property type="molecule type" value="Genomic_DNA"/>
</dbReference>
<evidence type="ECO:0000256" key="1">
    <source>
        <dbReference type="SAM" id="Phobius"/>
    </source>
</evidence>
<keyword evidence="1" id="KW-0472">Membrane</keyword>
<dbReference type="PANTHER" id="PTHR38454:SF1">
    <property type="entry name" value="INTEGRAL MEMBRANE PROTEIN"/>
    <property type="match status" value="1"/>
</dbReference>
<feature type="transmembrane region" description="Helical" evidence="1">
    <location>
        <begin position="94"/>
        <end position="116"/>
    </location>
</feature>
<keyword evidence="1" id="KW-1133">Transmembrane helix</keyword>
<accession>A0ABY7WH08</accession>
<dbReference type="Pfam" id="PF09586">
    <property type="entry name" value="YfhO"/>
    <property type="match status" value="1"/>
</dbReference>
<feature type="transmembrane region" description="Helical" evidence="1">
    <location>
        <begin position="345"/>
        <end position="362"/>
    </location>
</feature>
<sequence>MKQWFKENTTHLTIIAIFIVLVFFYFSPIFGGKTLVQSDVMQAEGSQKELFDYRAKDGHAPLWTNSMFGGMPTYQIWYEHASNVVSYINKGIRAVFPVPTDIVLLYLFGGYFLFSVLRLKPWLAAVGAVALAFTSYNFIYIEAGHVNKAYAIAYMAPIIASVILCFRGSRLWGPALLALFLAMEIRTNHVQITYYLFIALLVYVGIEFYYAFRDKKLKGFFQAAGLQVVAALIAILVNASVLYPTYEYSKLTIRGKANIQKVDEGNNSGGGLDKEYAYQWSQGVGENMTFLIPNAYGGRSGGTLDKNSEVAKFFTKLGVPEAQAVQYAGGIRTYWGEKMFTSGPWYFGAGIFFLFILGLIIVKGRIKWWVLGASGLCILLAFGRHFPLISDLFFDYFPMYNKFRAVESILVIPALLIPLLAILAVNELFTRAGEIPKLDKKVLYTFAVIAGFCLLVGLMPSLFLSFKNSGHQDYANYIGQQIGDQNLSNDFSNALVKDRASLASKDAYRSFFIILITFGLVWLYLKKKLSIPVFVGILGVVTLFDLWSVDKRYLNNDSFIEEKAKTHIVEREVDQLIRLDKDPSYRVMDLTTNPFSDARASYFHKSIGGYHAAKLMRFQEILEHQFNGALNEDVLDMFNVRYLITQNQQNGAEQIQRRSTAAGNAWFVNKVTFVKDNAQEMQAISSFDPKKEAFVHEEFKNQLNAARLGQASNAEIKLVSYHPDTLKYESTSPNDAFAVFSEVYYNKGWKAYIDGNEVPIIRADYILRALQIPGGNHTIEFIFAPESMRISNLISMLASIVLVLGLIAAAVMGIRQARQQKPSVK</sequence>
<feature type="transmembrane region" description="Helical" evidence="1">
    <location>
        <begin position="192"/>
        <end position="212"/>
    </location>
</feature>
<feature type="transmembrane region" description="Helical" evidence="1">
    <location>
        <begin position="409"/>
        <end position="430"/>
    </location>
</feature>
<dbReference type="RefSeq" id="WP_274267609.1">
    <property type="nucleotide sequence ID" value="NZ_CP117880.1"/>
</dbReference>
<reference evidence="2 3" key="1">
    <citation type="submission" date="2023-02" db="EMBL/GenBank/DDBJ databases">
        <title>Genome sequence of Sphingobacterium sp. KACC 22765.</title>
        <authorList>
            <person name="Kim S."/>
            <person name="Heo J."/>
            <person name="Kwon S.-W."/>
        </authorList>
    </citation>
    <scope>NUCLEOTIDE SEQUENCE [LARGE SCALE GENOMIC DNA]</scope>
    <source>
        <strain evidence="2 3">KACC 22765</strain>
    </source>
</reference>
<feature type="transmembrane region" description="Helical" evidence="1">
    <location>
        <begin position="532"/>
        <end position="549"/>
    </location>
</feature>
<feature type="transmembrane region" description="Helical" evidence="1">
    <location>
        <begin position="369"/>
        <end position="389"/>
    </location>
</feature>
<protein>
    <submittedName>
        <fullName evidence="2">YfhO family protein</fullName>
    </submittedName>
</protein>
<keyword evidence="3" id="KW-1185">Reference proteome</keyword>
<gene>
    <name evidence="2" type="ORF">PQ465_00545</name>
</gene>
<organism evidence="2 3">
    <name type="scientific">Sphingobacterium oryzagri</name>
    <dbReference type="NCBI Taxonomy" id="3025669"/>
    <lineage>
        <taxon>Bacteria</taxon>
        <taxon>Pseudomonadati</taxon>
        <taxon>Bacteroidota</taxon>
        <taxon>Sphingobacteriia</taxon>
        <taxon>Sphingobacteriales</taxon>
        <taxon>Sphingobacteriaceae</taxon>
        <taxon>Sphingobacterium</taxon>
    </lineage>
</organism>
<evidence type="ECO:0000313" key="3">
    <source>
        <dbReference type="Proteomes" id="UP001221558"/>
    </source>
</evidence>
<feature type="transmembrane region" description="Helical" evidence="1">
    <location>
        <begin position="12"/>
        <end position="31"/>
    </location>
</feature>
<dbReference type="InterPro" id="IPR018580">
    <property type="entry name" value="Uncharacterised_YfhO"/>
</dbReference>
<feature type="transmembrane region" description="Helical" evidence="1">
    <location>
        <begin position="122"/>
        <end position="139"/>
    </location>
</feature>
<feature type="transmembrane region" description="Helical" evidence="1">
    <location>
        <begin position="151"/>
        <end position="172"/>
    </location>
</feature>
<feature type="transmembrane region" description="Helical" evidence="1">
    <location>
        <begin position="793"/>
        <end position="814"/>
    </location>
</feature>
<feature type="transmembrane region" description="Helical" evidence="1">
    <location>
        <begin position="224"/>
        <end position="243"/>
    </location>
</feature>
<dbReference type="PANTHER" id="PTHR38454">
    <property type="entry name" value="INTEGRAL MEMBRANE PROTEIN-RELATED"/>
    <property type="match status" value="1"/>
</dbReference>
<evidence type="ECO:0000313" key="2">
    <source>
        <dbReference type="EMBL" id="WDF68881.1"/>
    </source>
</evidence>
<keyword evidence="1" id="KW-0812">Transmembrane</keyword>
<feature type="transmembrane region" description="Helical" evidence="1">
    <location>
        <begin position="507"/>
        <end position="525"/>
    </location>
</feature>
<proteinExistence type="predicted"/>
<feature type="transmembrane region" description="Helical" evidence="1">
    <location>
        <begin position="442"/>
        <end position="464"/>
    </location>
</feature>
<name>A0ABY7WH08_9SPHI</name>